<evidence type="ECO:0000313" key="2">
    <source>
        <dbReference type="EMBL" id="UXX83950.1"/>
    </source>
</evidence>
<name>A0ABY6DD03_9RHOB</name>
<protein>
    <submittedName>
        <fullName evidence="2">HD domain-containing protein</fullName>
    </submittedName>
</protein>
<dbReference type="RefSeq" id="WP_263048389.1">
    <property type="nucleotide sequence ID" value="NZ_CP106738.1"/>
</dbReference>
<dbReference type="EMBL" id="CP106738">
    <property type="protein sequence ID" value="UXX83950.1"/>
    <property type="molecule type" value="Genomic_DNA"/>
</dbReference>
<feature type="domain" description="HD/PDEase" evidence="1">
    <location>
        <begin position="25"/>
        <end position="136"/>
    </location>
</feature>
<evidence type="ECO:0000313" key="3">
    <source>
        <dbReference type="Proteomes" id="UP001064087"/>
    </source>
</evidence>
<evidence type="ECO:0000259" key="1">
    <source>
        <dbReference type="SMART" id="SM00471"/>
    </source>
</evidence>
<dbReference type="SUPFAM" id="SSF109604">
    <property type="entry name" value="HD-domain/PDEase-like"/>
    <property type="match status" value="1"/>
</dbReference>
<dbReference type="PANTHER" id="PTHR46246:SF1">
    <property type="entry name" value="GUANOSINE-3',5'-BIS(DIPHOSPHATE) 3'-PYROPHOSPHOHYDROLASE MESH1"/>
    <property type="match status" value="1"/>
</dbReference>
<dbReference type="PANTHER" id="PTHR46246">
    <property type="entry name" value="GUANOSINE-3',5'-BIS(DIPHOSPHATE) 3'-PYROPHOSPHOHYDROLASE MESH1"/>
    <property type="match status" value="1"/>
</dbReference>
<organism evidence="2 3">
    <name type="scientific">Roseovarius pelagicus</name>
    <dbReference type="NCBI Taxonomy" id="2980108"/>
    <lineage>
        <taxon>Bacteria</taxon>
        <taxon>Pseudomonadati</taxon>
        <taxon>Pseudomonadota</taxon>
        <taxon>Alphaproteobacteria</taxon>
        <taxon>Rhodobacterales</taxon>
        <taxon>Roseobacteraceae</taxon>
        <taxon>Roseovarius</taxon>
    </lineage>
</organism>
<dbReference type="Proteomes" id="UP001064087">
    <property type="component" value="Chromosome"/>
</dbReference>
<accession>A0ABY6DD03</accession>
<gene>
    <name evidence="2" type="ORF">N7U68_04655</name>
</gene>
<dbReference type="InterPro" id="IPR003607">
    <property type="entry name" value="HD/PDEase_dom"/>
</dbReference>
<keyword evidence="3" id="KW-1185">Reference proteome</keyword>
<dbReference type="SMART" id="SM00471">
    <property type="entry name" value="HDc"/>
    <property type="match status" value="1"/>
</dbReference>
<reference evidence="2" key="1">
    <citation type="submission" date="2022-10" db="EMBL/GenBank/DDBJ databases">
        <title>Roseovarius pelagicus sp. nov., isolated from Arctic seawater.</title>
        <authorList>
            <person name="Hong Y.W."/>
            <person name="Hwang C.Y."/>
        </authorList>
    </citation>
    <scope>NUCLEOTIDE SEQUENCE</scope>
    <source>
        <strain evidence="2">HL-MP18</strain>
    </source>
</reference>
<sequence length="187" mass="20674">MTSDRFDDALSYASRLHRSQRRKGANIPYISHLLSVCALVIEYGGDEDQAIAGLLHDAVEDQGGMDAARDIEARYGPRVARIVLECSDNDGHTKPKWRDRKEAYLSGITDKSDDAVLVTACDKLHNATTILHDLQSIGPDVFNRFTGRRDGTLWYYRALADTLAARQPGPLAARLSAMVTQIERAAC</sequence>
<proteinExistence type="predicted"/>
<dbReference type="Gene3D" id="1.10.3210.10">
    <property type="entry name" value="Hypothetical protein af1432"/>
    <property type="match status" value="1"/>
</dbReference>
<dbReference type="InterPro" id="IPR052194">
    <property type="entry name" value="MESH1"/>
</dbReference>
<dbReference type="Pfam" id="PF13328">
    <property type="entry name" value="HD_4"/>
    <property type="match status" value="1"/>
</dbReference>